<reference evidence="1 2" key="1">
    <citation type="submission" date="2017-03" db="EMBL/GenBank/DDBJ databases">
        <title>Genomes of endolithic fungi from Antarctica.</title>
        <authorList>
            <person name="Coleine C."/>
            <person name="Masonjones S."/>
            <person name="Stajich J.E."/>
        </authorList>
    </citation>
    <scope>NUCLEOTIDE SEQUENCE [LARGE SCALE GENOMIC DNA]</scope>
    <source>
        <strain evidence="1 2">CCFEE 6315</strain>
    </source>
</reference>
<gene>
    <name evidence="1" type="ORF">B0A50_00431</name>
</gene>
<dbReference type="InterPro" id="IPR011333">
    <property type="entry name" value="SKP1/BTB/POZ_sf"/>
</dbReference>
<comment type="caution">
    <text evidence="1">The sequence shown here is derived from an EMBL/GenBank/DDBJ whole genome shotgun (WGS) entry which is preliminary data.</text>
</comment>
<evidence type="ECO:0000313" key="2">
    <source>
        <dbReference type="Proteomes" id="UP000308549"/>
    </source>
</evidence>
<sequence>MLSDRLIKVFVGPPRKGQRPYLVQQTLLASASDYFAKAIKHENMGVNSEPGVLRFPDDDSGAWKVFLHWLMWRELPSETITDRLAVHCWILGDCYHITRFQDDAMFELLECFEDDGAEEELIMVAFQQTPPGSKLRALMSEELAYLMQEELTPFDKVDPLLNGSNFAGELLGALARLRSSGDRTIIYRFRRTDDGQYPWKEFMVGDGAIRLEGYARELRHK</sequence>
<dbReference type="Gene3D" id="3.30.710.10">
    <property type="entry name" value="Potassium Channel Kv1.1, Chain A"/>
    <property type="match status" value="1"/>
</dbReference>
<keyword evidence="2" id="KW-1185">Reference proteome</keyword>
<dbReference type="Proteomes" id="UP000308549">
    <property type="component" value="Unassembled WGS sequence"/>
</dbReference>
<dbReference type="EMBL" id="NAJL01000002">
    <property type="protein sequence ID" value="TKA33595.1"/>
    <property type="molecule type" value="Genomic_DNA"/>
</dbReference>
<name>A0A4U0UGJ8_9PEZI</name>
<accession>A0A4U0UGJ8</accession>
<evidence type="ECO:0000313" key="1">
    <source>
        <dbReference type="EMBL" id="TKA33595.1"/>
    </source>
</evidence>
<organism evidence="1 2">
    <name type="scientific">Salinomyces thailandicus</name>
    <dbReference type="NCBI Taxonomy" id="706561"/>
    <lineage>
        <taxon>Eukaryota</taxon>
        <taxon>Fungi</taxon>
        <taxon>Dikarya</taxon>
        <taxon>Ascomycota</taxon>
        <taxon>Pezizomycotina</taxon>
        <taxon>Dothideomycetes</taxon>
        <taxon>Dothideomycetidae</taxon>
        <taxon>Mycosphaerellales</taxon>
        <taxon>Teratosphaeriaceae</taxon>
        <taxon>Salinomyces</taxon>
    </lineage>
</organism>
<evidence type="ECO:0008006" key="3">
    <source>
        <dbReference type="Google" id="ProtNLM"/>
    </source>
</evidence>
<proteinExistence type="predicted"/>
<dbReference type="AlphaFoldDB" id="A0A4U0UGJ8"/>
<protein>
    <recommendedName>
        <fullName evidence="3">BTB domain-containing protein</fullName>
    </recommendedName>
</protein>
<dbReference type="OrthoDB" id="194443at2759"/>